<proteinExistence type="predicted"/>
<sequence length="69" mass="8142">MLMSTTFADWTTGRQRPLCSPTNTWDIRSNMVDSRIYEVRKTKRVRARERERATHYVLIIGHRAPAFCS</sequence>
<dbReference type="Proteomes" id="UP000825935">
    <property type="component" value="Chromosome 22"/>
</dbReference>
<gene>
    <name evidence="1" type="ORF">KP509_22G007600</name>
</gene>
<dbReference type="EMBL" id="CM035427">
    <property type="protein sequence ID" value="KAH7306353.1"/>
    <property type="molecule type" value="Genomic_DNA"/>
</dbReference>
<comment type="caution">
    <text evidence="1">The sequence shown here is derived from an EMBL/GenBank/DDBJ whole genome shotgun (WGS) entry which is preliminary data.</text>
</comment>
<protein>
    <submittedName>
        <fullName evidence="1">Uncharacterized protein</fullName>
    </submittedName>
</protein>
<keyword evidence="2" id="KW-1185">Reference proteome</keyword>
<name>A0A8T2S4K3_CERRI</name>
<evidence type="ECO:0000313" key="2">
    <source>
        <dbReference type="Proteomes" id="UP000825935"/>
    </source>
</evidence>
<organism evidence="1 2">
    <name type="scientific">Ceratopteris richardii</name>
    <name type="common">Triangle waterfern</name>
    <dbReference type="NCBI Taxonomy" id="49495"/>
    <lineage>
        <taxon>Eukaryota</taxon>
        <taxon>Viridiplantae</taxon>
        <taxon>Streptophyta</taxon>
        <taxon>Embryophyta</taxon>
        <taxon>Tracheophyta</taxon>
        <taxon>Polypodiopsida</taxon>
        <taxon>Polypodiidae</taxon>
        <taxon>Polypodiales</taxon>
        <taxon>Pteridineae</taxon>
        <taxon>Pteridaceae</taxon>
        <taxon>Parkerioideae</taxon>
        <taxon>Ceratopteris</taxon>
    </lineage>
</organism>
<dbReference type="AlphaFoldDB" id="A0A8T2S4K3"/>
<accession>A0A8T2S4K3</accession>
<reference evidence="1" key="1">
    <citation type="submission" date="2021-08" db="EMBL/GenBank/DDBJ databases">
        <title>WGS assembly of Ceratopteris richardii.</title>
        <authorList>
            <person name="Marchant D.B."/>
            <person name="Chen G."/>
            <person name="Jenkins J."/>
            <person name="Shu S."/>
            <person name="Leebens-Mack J."/>
            <person name="Grimwood J."/>
            <person name="Schmutz J."/>
            <person name="Soltis P."/>
            <person name="Soltis D."/>
            <person name="Chen Z.-H."/>
        </authorList>
    </citation>
    <scope>NUCLEOTIDE SEQUENCE</scope>
    <source>
        <strain evidence="1">Whitten #5841</strain>
        <tissue evidence="1">Leaf</tissue>
    </source>
</reference>
<evidence type="ECO:0000313" key="1">
    <source>
        <dbReference type="EMBL" id="KAH7306353.1"/>
    </source>
</evidence>